<gene>
    <name evidence="2" type="ORF">A3L11_04175</name>
</gene>
<feature type="compositionally biased region" description="Low complexity" evidence="1">
    <location>
        <begin position="29"/>
        <end position="38"/>
    </location>
</feature>
<protein>
    <recommendedName>
        <fullName evidence="4">Dehydrogenase</fullName>
    </recommendedName>
</protein>
<dbReference type="KEGG" id="tsl:A3L11_04175"/>
<dbReference type="SUPFAM" id="SSF50998">
    <property type="entry name" value="Quinoprotein alcohol dehydrogenase-like"/>
    <property type="match status" value="1"/>
</dbReference>
<dbReference type="InterPro" id="IPR011047">
    <property type="entry name" value="Quinoprotein_ADH-like_sf"/>
</dbReference>
<sequence>MRRFLFILLLSIIVVSAACLGSENGGGTTPSPSTATNSQAGTTTSQEPTTWDMEIVWNLSTSGIPFMDLSPDGSLSAVIDWDDAYLYLVRPDGESVSFDLQGHDAVKPVVSGVVVKDDKAYVLAGYAEFAGLRIYSWGGQTGEERHGWAGSVADWIARSSSGNHLCYLITTGATRQELYCDGVKTVLENAGDYGMVGVSDTGLVAVGDSKKGVLLFKNGSKILTLNPESHMVVLYGDRIIGGFEGKLKVLDLEGNTLAESEKYDLRWMSLIIPTVRATKDYIIWTDEYSGTHVLDWNLREVKSLPGLMRFANENFVVTEKEGVIHCYSLRDFHEVFSVEAPVESMGYVELSEDGRVMLVSGEYGDFWLYTSG</sequence>
<evidence type="ECO:0000256" key="1">
    <source>
        <dbReference type="SAM" id="MobiDB-lite"/>
    </source>
</evidence>
<dbReference type="GeneID" id="33317407"/>
<proteinExistence type="predicted"/>
<evidence type="ECO:0000313" key="2">
    <source>
        <dbReference type="EMBL" id="ASJ08470.1"/>
    </source>
</evidence>
<dbReference type="EMBL" id="CP015103">
    <property type="protein sequence ID" value="ASJ08470.1"/>
    <property type="molecule type" value="Genomic_DNA"/>
</dbReference>
<accession>A0A2Z2MX33</accession>
<reference evidence="2 3" key="1">
    <citation type="submission" date="2016-04" db="EMBL/GenBank/DDBJ databases">
        <title>Complete genome sequence of Thermococcus siculi type strain RG-20.</title>
        <authorList>
            <person name="Oger P.M."/>
        </authorList>
    </citation>
    <scope>NUCLEOTIDE SEQUENCE [LARGE SCALE GENOMIC DNA]</scope>
    <source>
        <strain evidence="2 3">RG-20</strain>
    </source>
</reference>
<feature type="region of interest" description="Disordered" evidence="1">
    <location>
        <begin position="23"/>
        <end position="47"/>
    </location>
</feature>
<organism evidence="2 3">
    <name type="scientific">Thermococcus siculi</name>
    <dbReference type="NCBI Taxonomy" id="72803"/>
    <lineage>
        <taxon>Archaea</taxon>
        <taxon>Methanobacteriati</taxon>
        <taxon>Methanobacteriota</taxon>
        <taxon>Thermococci</taxon>
        <taxon>Thermococcales</taxon>
        <taxon>Thermococcaceae</taxon>
        <taxon>Thermococcus</taxon>
    </lineage>
</organism>
<dbReference type="AlphaFoldDB" id="A0A2Z2MX33"/>
<dbReference type="PROSITE" id="PS51257">
    <property type="entry name" value="PROKAR_LIPOPROTEIN"/>
    <property type="match status" value="1"/>
</dbReference>
<name>A0A2Z2MX33_9EURY</name>
<evidence type="ECO:0008006" key="4">
    <source>
        <dbReference type="Google" id="ProtNLM"/>
    </source>
</evidence>
<dbReference type="Proteomes" id="UP000250125">
    <property type="component" value="Chromosome"/>
</dbReference>
<evidence type="ECO:0000313" key="3">
    <source>
        <dbReference type="Proteomes" id="UP000250125"/>
    </source>
</evidence>
<keyword evidence="3" id="KW-1185">Reference proteome</keyword>
<dbReference type="RefSeq" id="WP_232462039.1">
    <property type="nucleotide sequence ID" value="NZ_CP015103.1"/>
</dbReference>